<dbReference type="InterPro" id="IPR050346">
    <property type="entry name" value="FMO-like"/>
</dbReference>
<comment type="caution">
    <text evidence="6">The sequence shown here is derived from an EMBL/GenBank/DDBJ whole genome shotgun (WGS) entry which is preliminary data.</text>
</comment>
<comment type="similarity">
    <text evidence="1">Belongs to the FMO family.</text>
</comment>
<dbReference type="InterPro" id="IPR020946">
    <property type="entry name" value="Flavin_mOase-like"/>
</dbReference>
<dbReference type="GO" id="GO:0004499">
    <property type="term" value="F:N,N-dimethylaniline monooxygenase activity"/>
    <property type="evidence" value="ECO:0007669"/>
    <property type="project" value="InterPro"/>
</dbReference>
<proteinExistence type="inferred from homology"/>
<keyword evidence="3" id="KW-0274">FAD</keyword>
<protein>
    <recommendedName>
        <fullName evidence="8">Flavin-containing monooxygenase</fullName>
    </recommendedName>
</protein>
<organism evidence="6 7">
    <name type="scientific">Pseudopithomyces chartarum</name>
    <dbReference type="NCBI Taxonomy" id="1892770"/>
    <lineage>
        <taxon>Eukaryota</taxon>
        <taxon>Fungi</taxon>
        <taxon>Dikarya</taxon>
        <taxon>Ascomycota</taxon>
        <taxon>Pezizomycotina</taxon>
        <taxon>Dothideomycetes</taxon>
        <taxon>Pleosporomycetidae</taxon>
        <taxon>Pleosporales</taxon>
        <taxon>Massarineae</taxon>
        <taxon>Didymosphaeriaceae</taxon>
        <taxon>Pseudopithomyces</taxon>
    </lineage>
</organism>
<dbReference type="Proteomes" id="UP001280581">
    <property type="component" value="Unassembled WGS sequence"/>
</dbReference>
<dbReference type="PANTHER" id="PTHR23023">
    <property type="entry name" value="DIMETHYLANILINE MONOOXYGENASE"/>
    <property type="match status" value="1"/>
</dbReference>
<keyword evidence="4" id="KW-0521">NADP</keyword>
<evidence type="ECO:0000256" key="3">
    <source>
        <dbReference type="ARBA" id="ARBA00022827"/>
    </source>
</evidence>
<dbReference type="InterPro" id="IPR036188">
    <property type="entry name" value="FAD/NAD-bd_sf"/>
</dbReference>
<sequence length="554" mass="62223">MSEFSNIKIAIVGAGPAGMTALKEFRSLGYDVTVFEKKDDVGGVWNWSENTDATTALKETKLCNNKYSVTLGDYPVPKDFPWVVSAPVLGQYLRSYAHHYTLHSNIEFNKTVTSLSRDHQTKKWLLHLSDESHPRSFDKIAWATGCFVQPKTLTLPNEHIFTGEIVHSSRARDIASFKGKNVIVLGIGNTAADITSALVQHGAGEVYFSHRRGAKIISPVDAKGLPTDLMLSTGMVPITWFMQKYCLGFYGWVMDQALVKNFTDAWGAPAKEWNLEGPSLKHGQHVVVCSTDLVPNIKSGRVSSVPGIKRIAGPRSVEFDDGQAVENIDAIIMCIGYQDDLSLLDEAIEFAPAEKGAPRLPKLYMNMFPPKYHDSFAYLSLTHLLGPQIPGRELVGLALPQIWAGRSPLPSVEVMNEWIVKHQSWIRGRIANATPNGNGYQEVDNGDWSYFMHESAGTGLYEVCLLFFLQSQILEKGWKWLTEMQYIGWGAKAWGLWWKDRELYRAVSNFPISTYTFRLFDMRKRKPYNGAREAVLEAYKDIVESQKLEGKKTK</sequence>
<reference evidence="6 7" key="1">
    <citation type="submission" date="2021-02" db="EMBL/GenBank/DDBJ databases">
        <title>Genome assembly of Pseudopithomyces chartarum.</title>
        <authorList>
            <person name="Jauregui R."/>
            <person name="Singh J."/>
            <person name="Voisey C."/>
        </authorList>
    </citation>
    <scope>NUCLEOTIDE SEQUENCE [LARGE SCALE GENOMIC DNA]</scope>
    <source>
        <strain evidence="6 7">AGR01</strain>
    </source>
</reference>
<dbReference type="EMBL" id="WVTA01000003">
    <property type="protein sequence ID" value="KAK3214550.1"/>
    <property type="molecule type" value="Genomic_DNA"/>
</dbReference>
<dbReference type="AlphaFoldDB" id="A0AAN6RII6"/>
<dbReference type="PIRSF" id="PIRSF000332">
    <property type="entry name" value="FMO"/>
    <property type="match status" value="1"/>
</dbReference>
<evidence type="ECO:0000256" key="5">
    <source>
        <dbReference type="ARBA" id="ARBA00023002"/>
    </source>
</evidence>
<evidence type="ECO:0008006" key="8">
    <source>
        <dbReference type="Google" id="ProtNLM"/>
    </source>
</evidence>
<name>A0AAN6RII6_9PLEO</name>
<dbReference type="Pfam" id="PF00743">
    <property type="entry name" value="FMO-like"/>
    <property type="match status" value="1"/>
</dbReference>
<keyword evidence="7" id="KW-1185">Reference proteome</keyword>
<evidence type="ECO:0000313" key="7">
    <source>
        <dbReference type="Proteomes" id="UP001280581"/>
    </source>
</evidence>
<evidence type="ECO:0000256" key="2">
    <source>
        <dbReference type="ARBA" id="ARBA00022630"/>
    </source>
</evidence>
<dbReference type="GO" id="GO:0050660">
    <property type="term" value="F:flavin adenine dinucleotide binding"/>
    <property type="evidence" value="ECO:0007669"/>
    <property type="project" value="InterPro"/>
</dbReference>
<dbReference type="SUPFAM" id="SSF51905">
    <property type="entry name" value="FAD/NAD(P)-binding domain"/>
    <property type="match status" value="1"/>
</dbReference>
<accession>A0AAN6RII6</accession>
<keyword evidence="2" id="KW-0285">Flavoprotein</keyword>
<dbReference type="PRINTS" id="PR00370">
    <property type="entry name" value="FMOXYGENASE"/>
</dbReference>
<evidence type="ECO:0000256" key="1">
    <source>
        <dbReference type="ARBA" id="ARBA00009183"/>
    </source>
</evidence>
<keyword evidence="5" id="KW-0560">Oxidoreductase</keyword>
<dbReference type="InterPro" id="IPR000960">
    <property type="entry name" value="Flavin_mOase"/>
</dbReference>
<evidence type="ECO:0000256" key="4">
    <source>
        <dbReference type="ARBA" id="ARBA00022857"/>
    </source>
</evidence>
<dbReference type="Gene3D" id="3.50.50.60">
    <property type="entry name" value="FAD/NAD(P)-binding domain"/>
    <property type="match status" value="1"/>
</dbReference>
<evidence type="ECO:0000313" key="6">
    <source>
        <dbReference type="EMBL" id="KAK3214550.1"/>
    </source>
</evidence>
<gene>
    <name evidence="6" type="ORF">GRF29_19g553297</name>
</gene>
<dbReference type="GO" id="GO:0050661">
    <property type="term" value="F:NADP binding"/>
    <property type="evidence" value="ECO:0007669"/>
    <property type="project" value="InterPro"/>
</dbReference>